<protein>
    <submittedName>
        <fullName evidence="1">Uncharacterized protein</fullName>
    </submittedName>
</protein>
<sequence>MDCSNDTGRVPDDAFPRLSHPAEVLASVSLPGSFDLVSRLLETLHNAVQSTTSTDVDISYIEQSIMSAVEHSAEKITVRVS</sequence>
<dbReference type="AlphaFoldDB" id="A0AAD6Z0Z3"/>
<evidence type="ECO:0000313" key="1">
    <source>
        <dbReference type="EMBL" id="KAJ7303140.1"/>
    </source>
</evidence>
<evidence type="ECO:0000313" key="2">
    <source>
        <dbReference type="Proteomes" id="UP001218218"/>
    </source>
</evidence>
<organism evidence="1 2">
    <name type="scientific">Mycena albidolilacea</name>
    <dbReference type="NCBI Taxonomy" id="1033008"/>
    <lineage>
        <taxon>Eukaryota</taxon>
        <taxon>Fungi</taxon>
        <taxon>Dikarya</taxon>
        <taxon>Basidiomycota</taxon>
        <taxon>Agaricomycotina</taxon>
        <taxon>Agaricomycetes</taxon>
        <taxon>Agaricomycetidae</taxon>
        <taxon>Agaricales</taxon>
        <taxon>Marasmiineae</taxon>
        <taxon>Mycenaceae</taxon>
        <taxon>Mycena</taxon>
    </lineage>
</organism>
<dbReference type="EMBL" id="JARIHO010000107">
    <property type="protein sequence ID" value="KAJ7303140.1"/>
    <property type="molecule type" value="Genomic_DNA"/>
</dbReference>
<name>A0AAD6Z0Z3_9AGAR</name>
<proteinExistence type="predicted"/>
<dbReference type="Proteomes" id="UP001218218">
    <property type="component" value="Unassembled WGS sequence"/>
</dbReference>
<accession>A0AAD6Z0Z3</accession>
<reference evidence="1" key="1">
    <citation type="submission" date="2023-03" db="EMBL/GenBank/DDBJ databases">
        <title>Massive genome expansion in bonnet fungi (Mycena s.s.) driven by repeated elements and novel gene families across ecological guilds.</title>
        <authorList>
            <consortium name="Lawrence Berkeley National Laboratory"/>
            <person name="Harder C.B."/>
            <person name="Miyauchi S."/>
            <person name="Viragh M."/>
            <person name="Kuo A."/>
            <person name="Thoen E."/>
            <person name="Andreopoulos B."/>
            <person name="Lu D."/>
            <person name="Skrede I."/>
            <person name="Drula E."/>
            <person name="Henrissat B."/>
            <person name="Morin E."/>
            <person name="Kohler A."/>
            <person name="Barry K."/>
            <person name="LaButti K."/>
            <person name="Morin E."/>
            <person name="Salamov A."/>
            <person name="Lipzen A."/>
            <person name="Mereny Z."/>
            <person name="Hegedus B."/>
            <person name="Baldrian P."/>
            <person name="Stursova M."/>
            <person name="Weitz H."/>
            <person name="Taylor A."/>
            <person name="Grigoriev I.V."/>
            <person name="Nagy L.G."/>
            <person name="Martin F."/>
            <person name="Kauserud H."/>
        </authorList>
    </citation>
    <scope>NUCLEOTIDE SEQUENCE</scope>
    <source>
        <strain evidence="1">CBHHK002</strain>
    </source>
</reference>
<gene>
    <name evidence="1" type="ORF">DFH08DRAFT_722260</name>
</gene>
<comment type="caution">
    <text evidence="1">The sequence shown here is derived from an EMBL/GenBank/DDBJ whole genome shotgun (WGS) entry which is preliminary data.</text>
</comment>
<keyword evidence="2" id="KW-1185">Reference proteome</keyword>